<dbReference type="RefSeq" id="WP_145086724.1">
    <property type="nucleotide sequence ID" value="NZ_VLKH01000014.1"/>
</dbReference>
<accession>A0A562J2H3</accession>
<feature type="transmembrane region" description="Helical" evidence="1">
    <location>
        <begin position="215"/>
        <end position="241"/>
    </location>
</feature>
<dbReference type="EMBL" id="VLKH01000014">
    <property type="protein sequence ID" value="TWH77025.1"/>
    <property type="molecule type" value="Genomic_DNA"/>
</dbReference>
<keyword evidence="1" id="KW-0472">Membrane</keyword>
<feature type="transmembrane region" description="Helical" evidence="1">
    <location>
        <begin position="262"/>
        <end position="282"/>
    </location>
</feature>
<keyword evidence="1" id="KW-0812">Transmembrane</keyword>
<feature type="transmembrane region" description="Helical" evidence="1">
    <location>
        <begin position="88"/>
        <end position="106"/>
    </location>
</feature>
<evidence type="ECO:0008006" key="4">
    <source>
        <dbReference type="Google" id="ProtNLM"/>
    </source>
</evidence>
<feature type="transmembrane region" description="Helical" evidence="1">
    <location>
        <begin position="294"/>
        <end position="320"/>
    </location>
</feature>
<name>A0A562J2H3_9FIRM</name>
<sequence>MEKENSFNNSVNYNDKIVLLVLLFIPCLLVTRGLDNDTWFLLNSGRYVMNNGIPHIEPFSIHENMEFVMQQWMTDVIFWNIYDRLGEIGLYITIIVCYSIIIFLMYKLTMRASSKNFFVSYAITMLCNILVYTYMVARPTIFTLVIVMIELNVLEKFVIDGNRKVLLILPFLSIMMINLHAALWPILFILILPYIVDSLRIKVGIFSNEAYNTKYLLLAVAAMFFSAFINPYGIDAMTYLLRSTGYPYMKKIIELQPPYINDVAGALIYTYIAIILAIYIFYKKGTSKIRYFLLSIGTIYMVLTSIRNITYFAVCTLFPLSYYLRDFTLIVKMKSKNSNKYLRMLLISVILVLLIVFNNINEINRKEKPGYLELNNTIDYILEKEDVHNMILYTGFNDGSLVQFRGIKSYIDPRAEVYFKSHNKKEDIFNEYFDLVCGKIYYKEVLDKYNFTHLILKKGELLDIYLMKDENYEIIYENDSYDLFKKVS</sequence>
<evidence type="ECO:0000313" key="3">
    <source>
        <dbReference type="Proteomes" id="UP000315343"/>
    </source>
</evidence>
<reference evidence="2 3" key="1">
    <citation type="submission" date="2019-07" db="EMBL/GenBank/DDBJ databases">
        <title>Genomic Encyclopedia of Type Strains, Phase I: the one thousand microbial genomes (KMG-I) project.</title>
        <authorList>
            <person name="Kyrpides N."/>
        </authorList>
    </citation>
    <scope>NUCLEOTIDE SEQUENCE [LARGE SCALE GENOMIC DNA]</scope>
    <source>
        <strain evidence="2 3">DSM 13558</strain>
    </source>
</reference>
<proteinExistence type="predicted"/>
<keyword evidence="1" id="KW-1133">Transmembrane helix</keyword>
<evidence type="ECO:0000256" key="1">
    <source>
        <dbReference type="SAM" id="Phobius"/>
    </source>
</evidence>
<dbReference type="AlphaFoldDB" id="A0A562J2H3"/>
<keyword evidence="3" id="KW-1185">Reference proteome</keyword>
<evidence type="ECO:0000313" key="2">
    <source>
        <dbReference type="EMBL" id="TWH77025.1"/>
    </source>
</evidence>
<feature type="transmembrane region" description="Helical" evidence="1">
    <location>
        <begin position="166"/>
        <end position="195"/>
    </location>
</feature>
<feature type="transmembrane region" description="Helical" evidence="1">
    <location>
        <begin position="341"/>
        <end position="360"/>
    </location>
</feature>
<dbReference type="OrthoDB" id="9786218at2"/>
<organism evidence="2 3">
    <name type="scientific">Sedimentibacter saalensis</name>
    <dbReference type="NCBI Taxonomy" id="130788"/>
    <lineage>
        <taxon>Bacteria</taxon>
        <taxon>Bacillati</taxon>
        <taxon>Bacillota</taxon>
        <taxon>Tissierellia</taxon>
        <taxon>Sedimentibacter</taxon>
    </lineage>
</organism>
<comment type="caution">
    <text evidence="2">The sequence shown here is derived from an EMBL/GenBank/DDBJ whole genome shotgun (WGS) entry which is preliminary data.</text>
</comment>
<gene>
    <name evidence="2" type="ORF">LY60_03501</name>
</gene>
<dbReference type="Proteomes" id="UP000315343">
    <property type="component" value="Unassembled WGS sequence"/>
</dbReference>
<protein>
    <recommendedName>
        <fullName evidence="4">Dolichyl-phosphate-mannose-protein mannosyltransferase</fullName>
    </recommendedName>
</protein>
<feature type="transmembrane region" description="Helical" evidence="1">
    <location>
        <begin position="118"/>
        <end position="135"/>
    </location>
</feature>